<gene>
    <name evidence="4" type="ORF">DGG96_14970</name>
    <name evidence="5" type="ORF">ELY20_09555</name>
</gene>
<dbReference type="InterPro" id="IPR028057">
    <property type="entry name" value="DrrA_P4M"/>
</dbReference>
<comment type="caution">
    <text evidence="4">The sequence shown here is derived from an EMBL/GenBank/DDBJ whole genome shotgun (WGS) entry which is preliminary data.</text>
</comment>
<dbReference type="PANTHER" id="PTHR14963">
    <property type="entry name" value="RHO GTPASE ACTIVATING PROTEIN 18,19-RELATED"/>
    <property type="match status" value="1"/>
</dbReference>
<dbReference type="EMBL" id="RZGX01000011">
    <property type="protein sequence ID" value="RUR22525.1"/>
    <property type="molecule type" value="Genomic_DNA"/>
</dbReference>
<dbReference type="InterPro" id="IPR000198">
    <property type="entry name" value="RhoGAP_dom"/>
</dbReference>
<dbReference type="AlphaFoldDB" id="A0A317TZ38"/>
<dbReference type="SMART" id="SM00324">
    <property type="entry name" value="RhoGAP"/>
    <property type="match status" value="1"/>
</dbReference>
<dbReference type="PANTHER" id="PTHR14963:SF7">
    <property type="entry name" value="RHO GTPASE-ACTIVATING PROTEIN 19"/>
    <property type="match status" value="1"/>
</dbReference>
<dbReference type="GO" id="GO:0044161">
    <property type="term" value="C:host cell cytoplasmic vesicle"/>
    <property type="evidence" value="ECO:0007669"/>
    <property type="project" value="InterPro"/>
</dbReference>
<dbReference type="Pfam" id="PF14860">
    <property type="entry name" value="DrrA_P4M"/>
    <property type="match status" value="1"/>
</dbReference>
<feature type="coiled-coil region" evidence="2">
    <location>
        <begin position="99"/>
        <end position="126"/>
    </location>
</feature>
<dbReference type="GO" id="GO:0005737">
    <property type="term" value="C:cytoplasm"/>
    <property type="evidence" value="ECO:0007669"/>
    <property type="project" value="TreeGrafter"/>
</dbReference>
<evidence type="ECO:0000256" key="1">
    <source>
        <dbReference type="ARBA" id="ARBA00022468"/>
    </source>
</evidence>
<dbReference type="Gene3D" id="1.20.1280.280">
    <property type="match status" value="1"/>
</dbReference>
<dbReference type="Gene3D" id="1.10.555.10">
    <property type="entry name" value="Rho GTPase activation protein"/>
    <property type="match status" value="1"/>
</dbReference>
<evidence type="ECO:0000313" key="6">
    <source>
        <dbReference type="Proteomes" id="UP000247152"/>
    </source>
</evidence>
<dbReference type="InterPro" id="IPR008936">
    <property type="entry name" value="Rho_GTPase_activation_prot"/>
</dbReference>
<evidence type="ECO:0000259" key="3">
    <source>
        <dbReference type="PROSITE" id="PS50238"/>
    </source>
</evidence>
<dbReference type="GO" id="GO:0007165">
    <property type="term" value="P:signal transduction"/>
    <property type="evidence" value="ECO:0007669"/>
    <property type="project" value="InterPro"/>
</dbReference>
<dbReference type="GO" id="GO:0051056">
    <property type="term" value="P:regulation of small GTPase mediated signal transduction"/>
    <property type="evidence" value="ECO:0007669"/>
    <property type="project" value="TreeGrafter"/>
</dbReference>
<feature type="domain" description="Rho-GAP" evidence="3">
    <location>
        <begin position="10"/>
        <end position="192"/>
    </location>
</feature>
<keyword evidence="2" id="KW-0175">Coiled coil</keyword>
<reference evidence="4 6" key="1">
    <citation type="submission" date="2018-05" db="EMBL/GenBank/DDBJ databases">
        <title>Legionella qingyii sp.nov., whole genome shotgun sequence.</title>
        <authorList>
            <person name="Wu H."/>
            <person name="Zhu Q."/>
            <person name="Hu C."/>
        </authorList>
    </citation>
    <scope>NUCLEOTIDE SEQUENCE [LARGE SCALE GENOMIC DNA]</scope>
    <source>
        <strain evidence="4 6">HEB18</strain>
    </source>
</reference>
<dbReference type="InterPro" id="IPR038346">
    <property type="entry name" value="DrrA_PI4P-bd_sf"/>
</dbReference>
<evidence type="ECO:0000313" key="5">
    <source>
        <dbReference type="EMBL" id="RUR22525.1"/>
    </source>
</evidence>
<proteinExistence type="predicted"/>
<dbReference type="GO" id="GO:0031267">
    <property type="term" value="F:small GTPase binding"/>
    <property type="evidence" value="ECO:0007669"/>
    <property type="project" value="InterPro"/>
</dbReference>
<dbReference type="Pfam" id="PF00620">
    <property type="entry name" value="RhoGAP"/>
    <property type="match status" value="1"/>
</dbReference>
<organism evidence="4 6">
    <name type="scientific">Legionella qingyii</name>
    <dbReference type="NCBI Taxonomy" id="2184757"/>
    <lineage>
        <taxon>Bacteria</taxon>
        <taxon>Pseudomonadati</taxon>
        <taxon>Pseudomonadota</taxon>
        <taxon>Gammaproteobacteria</taxon>
        <taxon>Legionellales</taxon>
        <taxon>Legionellaceae</taxon>
        <taxon>Legionella</taxon>
    </lineage>
</organism>
<reference evidence="5 7" key="2">
    <citation type="submission" date="2018-12" db="EMBL/GenBank/DDBJ databases">
        <title>Legionella sp,whole genome shotgun sequence.</title>
        <authorList>
            <person name="Wu H."/>
        </authorList>
    </citation>
    <scope>NUCLEOTIDE SEQUENCE [LARGE SCALE GENOMIC DNA]</scope>
    <source>
        <strain evidence="5">Km489</strain>
        <strain evidence="7">km489</strain>
    </source>
</reference>
<dbReference type="EMBL" id="QHJG01000027">
    <property type="protein sequence ID" value="PWY54801.1"/>
    <property type="molecule type" value="Genomic_DNA"/>
</dbReference>
<keyword evidence="1" id="KW-0343">GTPase activation</keyword>
<dbReference type="SUPFAM" id="SSF48350">
    <property type="entry name" value="GTPase activation domain, GAP"/>
    <property type="match status" value="1"/>
</dbReference>
<dbReference type="PROSITE" id="PS50238">
    <property type="entry name" value="RHOGAP"/>
    <property type="match status" value="1"/>
</dbReference>
<keyword evidence="7" id="KW-1185">Reference proteome</keyword>
<name>A0A317TZ38_9GAMM</name>
<protein>
    <recommendedName>
        <fullName evidence="3">Rho-GAP domain-containing protein</fullName>
    </recommendedName>
</protein>
<dbReference type="CDD" id="cd00159">
    <property type="entry name" value="RhoGAP"/>
    <property type="match status" value="1"/>
</dbReference>
<dbReference type="Proteomes" id="UP000287374">
    <property type="component" value="Unassembled WGS sequence"/>
</dbReference>
<dbReference type="RefSeq" id="WP_110143459.1">
    <property type="nucleotide sequence ID" value="NZ_QHJG01000027.1"/>
</dbReference>
<accession>A0A317TZ38</accession>
<evidence type="ECO:0000313" key="7">
    <source>
        <dbReference type="Proteomes" id="UP000287374"/>
    </source>
</evidence>
<sequence length="318" mass="36572">MPSNERLRQKKIENLQYAALILIKLIDNKLKKDVEKEGVFRISAFSEPRRKALVAEIEQGRIDFTEMTILQCAQVLKAILGTLQANNELLFTAIELGTLIKAKQNNENYLEKIKHILEQRSEINQKIAFCLLRMLNNVANDEKTKMTSDNLSRMIGPNLFPMFDNNDLSSIKIIEKQNEICSDLITNASILIKPQFYIVSTHYEAQVKNASENRFHLFNAKSHKLDGDYKKFTGDLLKSQILLNFKKQLENATAQNLEEVITKLEKSPEYKVLAASQGLTTWVLSFFVQCDTSSVKAFREMVAERRSDLEFEKTLEMK</sequence>
<dbReference type="Proteomes" id="UP000247152">
    <property type="component" value="Unassembled WGS sequence"/>
</dbReference>
<dbReference type="OrthoDB" id="5654249at2"/>
<evidence type="ECO:0000256" key="2">
    <source>
        <dbReference type="SAM" id="Coils"/>
    </source>
</evidence>
<dbReference type="GO" id="GO:0005096">
    <property type="term" value="F:GTPase activator activity"/>
    <property type="evidence" value="ECO:0007669"/>
    <property type="project" value="UniProtKB-KW"/>
</dbReference>
<evidence type="ECO:0000313" key="4">
    <source>
        <dbReference type="EMBL" id="PWY54801.1"/>
    </source>
</evidence>